<accession>A0A379CAJ9</accession>
<reference evidence="1 2" key="1">
    <citation type="submission" date="2018-06" db="EMBL/GenBank/DDBJ databases">
        <authorList>
            <consortium name="Pathogen Informatics"/>
            <person name="Doyle S."/>
        </authorList>
    </citation>
    <scope>NUCLEOTIDE SEQUENCE [LARGE SCALE GENOMIC DNA]</scope>
    <source>
        <strain evidence="1 2">NCTC12872</strain>
    </source>
</reference>
<evidence type="ECO:0000313" key="1">
    <source>
        <dbReference type="EMBL" id="SUB59284.1"/>
    </source>
</evidence>
<dbReference type="OrthoDB" id="5986966at2"/>
<dbReference type="RefSeq" id="WP_115315769.1">
    <property type="nucleotide sequence ID" value="NZ_LWIF01000001.1"/>
</dbReference>
<dbReference type="AlphaFoldDB" id="A0A379CAJ9"/>
<name>A0A379CAJ9_9PAST</name>
<organism evidence="1 2">
    <name type="scientific">Phocoenobacter uteri</name>
    <dbReference type="NCBI Taxonomy" id="146806"/>
    <lineage>
        <taxon>Bacteria</taxon>
        <taxon>Pseudomonadati</taxon>
        <taxon>Pseudomonadota</taxon>
        <taxon>Gammaproteobacteria</taxon>
        <taxon>Pasteurellales</taxon>
        <taxon>Pasteurellaceae</taxon>
        <taxon>Phocoenobacter</taxon>
    </lineage>
</organism>
<protein>
    <submittedName>
        <fullName evidence="1">Predicted transcriptional regulator</fullName>
    </submittedName>
</protein>
<gene>
    <name evidence="1" type="ORF">NCTC12872_01267</name>
</gene>
<dbReference type="Proteomes" id="UP000255417">
    <property type="component" value="Unassembled WGS sequence"/>
</dbReference>
<proteinExistence type="predicted"/>
<evidence type="ECO:0000313" key="2">
    <source>
        <dbReference type="Proteomes" id="UP000255417"/>
    </source>
</evidence>
<keyword evidence="2" id="KW-1185">Reference proteome</keyword>
<dbReference type="EMBL" id="UGTA01000001">
    <property type="protein sequence ID" value="SUB59284.1"/>
    <property type="molecule type" value="Genomic_DNA"/>
</dbReference>
<sequence>MENKIITGIQNPEPNIEFIRKQDVIKLFQVSPAVFDRWQRKDSGYYRPDFPKKIKQGSNYVVYVRSEIKAYMQKLIDERDNQTEQGGNDD</sequence>